<evidence type="ECO:0000256" key="3">
    <source>
        <dbReference type="ARBA" id="ARBA00004496"/>
    </source>
</evidence>
<evidence type="ECO:0000256" key="11">
    <source>
        <dbReference type="ARBA" id="ARBA00022842"/>
    </source>
</evidence>
<comment type="function">
    <text evidence="2">Catalyzes the phosphorylation of D-fructose 6-phosphate to fructose 1,6-bisphosphate by ATP, the first committing step of glycolysis.</text>
</comment>
<dbReference type="InterPro" id="IPR000023">
    <property type="entry name" value="Phosphofructokinase_dom"/>
</dbReference>
<dbReference type="Pfam" id="PF00365">
    <property type="entry name" value="PFK"/>
    <property type="match status" value="2"/>
</dbReference>
<dbReference type="GO" id="GO:0006002">
    <property type="term" value="P:fructose 6-phosphate metabolic process"/>
    <property type="evidence" value="ECO:0007669"/>
    <property type="project" value="InterPro"/>
</dbReference>
<dbReference type="AlphaFoldDB" id="A0A834LST5"/>
<comment type="subcellular location">
    <subcellularLocation>
        <location evidence="3">Cytoplasm</location>
    </subcellularLocation>
</comment>
<dbReference type="Gene3D" id="3.40.50.450">
    <property type="match status" value="1"/>
</dbReference>
<dbReference type="GO" id="GO:0005829">
    <property type="term" value="C:cytosol"/>
    <property type="evidence" value="ECO:0007669"/>
    <property type="project" value="UniProtKB-ARBA"/>
</dbReference>
<reference evidence="15" key="1">
    <citation type="submission" date="2019-11" db="EMBL/GenBank/DDBJ databases">
        <authorList>
            <person name="Liu Y."/>
            <person name="Hou J."/>
            <person name="Li T.-Q."/>
            <person name="Guan C.-H."/>
            <person name="Wu X."/>
            <person name="Wu H.-Z."/>
            <person name="Ling F."/>
            <person name="Zhang R."/>
            <person name="Shi X.-G."/>
            <person name="Ren J.-P."/>
            <person name="Chen E.-F."/>
            <person name="Sun J.-M."/>
        </authorList>
    </citation>
    <scope>NUCLEOTIDE SEQUENCE</scope>
    <source>
        <strain evidence="15">Adult_tree_wgs_1</strain>
        <tissue evidence="15">Leaves</tissue>
    </source>
</reference>
<keyword evidence="4" id="KW-0963">Cytoplasm</keyword>
<organism evidence="15 16">
    <name type="scientific">Rhododendron simsii</name>
    <name type="common">Sims's rhododendron</name>
    <dbReference type="NCBI Taxonomy" id="118357"/>
    <lineage>
        <taxon>Eukaryota</taxon>
        <taxon>Viridiplantae</taxon>
        <taxon>Streptophyta</taxon>
        <taxon>Embryophyta</taxon>
        <taxon>Tracheophyta</taxon>
        <taxon>Spermatophyta</taxon>
        <taxon>Magnoliopsida</taxon>
        <taxon>eudicotyledons</taxon>
        <taxon>Gunneridae</taxon>
        <taxon>Pentapetalae</taxon>
        <taxon>asterids</taxon>
        <taxon>Ericales</taxon>
        <taxon>Ericaceae</taxon>
        <taxon>Ericoideae</taxon>
        <taxon>Rhodoreae</taxon>
        <taxon>Rhododendron</taxon>
    </lineage>
</organism>
<evidence type="ECO:0000313" key="15">
    <source>
        <dbReference type="EMBL" id="KAF7147390.1"/>
    </source>
</evidence>
<dbReference type="Proteomes" id="UP000626092">
    <property type="component" value="Unassembled WGS sequence"/>
</dbReference>
<dbReference type="PRINTS" id="PR00476">
    <property type="entry name" value="PHFRCTKINASE"/>
</dbReference>
<evidence type="ECO:0000256" key="10">
    <source>
        <dbReference type="ARBA" id="ARBA00022840"/>
    </source>
</evidence>
<evidence type="ECO:0000259" key="14">
    <source>
        <dbReference type="Pfam" id="PF00365"/>
    </source>
</evidence>
<feature type="domain" description="Phosphofructokinase" evidence="14">
    <location>
        <begin position="297"/>
        <end position="471"/>
    </location>
</feature>
<dbReference type="GO" id="GO:0003872">
    <property type="term" value="F:6-phosphofructokinase activity"/>
    <property type="evidence" value="ECO:0007669"/>
    <property type="project" value="UniProtKB-EC"/>
</dbReference>
<evidence type="ECO:0000256" key="13">
    <source>
        <dbReference type="ARBA" id="ARBA00048070"/>
    </source>
</evidence>
<proteinExistence type="predicted"/>
<evidence type="ECO:0000256" key="7">
    <source>
        <dbReference type="ARBA" id="ARBA00022723"/>
    </source>
</evidence>
<comment type="caution">
    <text evidence="15">The sequence shown here is derived from an EMBL/GenBank/DDBJ whole genome shotgun (WGS) entry which is preliminary data.</text>
</comment>
<evidence type="ECO:0000256" key="9">
    <source>
        <dbReference type="ARBA" id="ARBA00022777"/>
    </source>
</evidence>
<dbReference type="InterPro" id="IPR035966">
    <property type="entry name" value="PKF_sf"/>
</dbReference>
<keyword evidence="11" id="KW-0460">Magnesium</keyword>
<dbReference type="OrthoDB" id="537915at2759"/>
<dbReference type="UniPathway" id="UPA00109">
    <property type="reaction ID" value="UER00182"/>
</dbReference>
<name>A0A834LST5_RHOSS</name>
<evidence type="ECO:0000256" key="5">
    <source>
        <dbReference type="ARBA" id="ARBA00022533"/>
    </source>
</evidence>
<keyword evidence="7" id="KW-0479">Metal-binding</keyword>
<keyword evidence="12" id="KW-0324">Glycolysis</keyword>
<protein>
    <recommendedName>
        <fullName evidence="14">Phosphofructokinase domain-containing protein</fullName>
    </recommendedName>
</protein>
<evidence type="ECO:0000256" key="4">
    <source>
        <dbReference type="ARBA" id="ARBA00022490"/>
    </source>
</evidence>
<keyword evidence="6" id="KW-0808">Transferase</keyword>
<comment type="cofactor">
    <cofactor evidence="1">
        <name>Mg(2+)</name>
        <dbReference type="ChEBI" id="CHEBI:18420"/>
    </cofactor>
</comment>
<keyword evidence="5" id="KW-0021">Allosteric enzyme</keyword>
<comment type="catalytic activity">
    <reaction evidence="13">
        <text>beta-D-fructose 6-phosphate + ATP = beta-D-fructose 1,6-bisphosphate + ADP + H(+)</text>
        <dbReference type="Rhea" id="RHEA:16109"/>
        <dbReference type="ChEBI" id="CHEBI:15378"/>
        <dbReference type="ChEBI" id="CHEBI:30616"/>
        <dbReference type="ChEBI" id="CHEBI:32966"/>
        <dbReference type="ChEBI" id="CHEBI:57634"/>
        <dbReference type="ChEBI" id="CHEBI:456216"/>
        <dbReference type="EC" id="2.7.1.11"/>
    </reaction>
</comment>
<evidence type="ECO:0000313" key="16">
    <source>
        <dbReference type="Proteomes" id="UP000626092"/>
    </source>
</evidence>
<evidence type="ECO:0000256" key="6">
    <source>
        <dbReference type="ARBA" id="ARBA00022679"/>
    </source>
</evidence>
<keyword evidence="9" id="KW-0418">Kinase</keyword>
<feature type="domain" description="Phosphofructokinase" evidence="14">
    <location>
        <begin position="145"/>
        <end position="278"/>
    </location>
</feature>
<keyword evidence="16" id="KW-1185">Reference proteome</keyword>
<sequence>MDLSLSKIPPPLSLSENTSGLCSRYSIRPLSTFPSLNFKPKTSIRRPLLWRHVQPIRAQNQDQTINDGFVLEDVPHLTTFLPNLPSCPNPLQRSQAYAIVKQTFVSPEDVVAEEIVVQKNSPRGVHFRRAGPRERVYFKSEEVRACIVTCGGLCPGINTVIREIVCGLNYMYGVDNILGIEGGYRGFYSKNTMQLTPKVVNDIHKRGGTFLQTSRGGHDTNKIVDNIHDRGINQVYIIGGDGTQKGAAAIYKEVAKRGLQVAVAGIPKTIDNDIAVKSYQPFPYFVVARSMHASNVIDKSFGFDTAVEEAQRAINAAHVEVESVENGVGIVKLMGRYSGFIAMFATLASRDVDCCLIPESHFYLEGQGGLFEFIEQRVKENGHMVIVLAEGAGQEYLSQSMHPVDEKDASGNRLLLDVGLWLTQKIKDHFTNVRKIAMNLKYIDPTYMIRAIPSNASDNIYCTLLAQSAVHGAMAGYTGFTVGPVNSRHAYIPISLTLVKDLDEITTCRHHDFLDHVGITVTPYDFLDHVDLIWIPHGGRANVLWNMWSSCFIYPPSNPELQSMATG</sequence>
<keyword evidence="10" id="KW-0067">ATP-binding</keyword>
<dbReference type="EMBL" id="WJXA01000003">
    <property type="protein sequence ID" value="KAF7147390.1"/>
    <property type="molecule type" value="Genomic_DNA"/>
</dbReference>
<dbReference type="FunFam" id="3.40.50.450:FF:000002">
    <property type="entry name" value="ATP-dependent 6-phosphofructokinase"/>
    <property type="match status" value="1"/>
</dbReference>
<dbReference type="GO" id="GO:0046872">
    <property type="term" value="F:metal ion binding"/>
    <property type="evidence" value="ECO:0007669"/>
    <property type="project" value="UniProtKB-KW"/>
</dbReference>
<dbReference type="GO" id="GO:0005524">
    <property type="term" value="F:ATP binding"/>
    <property type="evidence" value="ECO:0007669"/>
    <property type="project" value="UniProtKB-KW"/>
</dbReference>
<keyword evidence="8" id="KW-0547">Nucleotide-binding</keyword>
<dbReference type="InterPro" id="IPR022953">
    <property type="entry name" value="ATP_PFK"/>
</dbReference>
<gene>
    <name evidence="15" type="ORF">RHSIM_Rhsim03G0161300</name>
</gene>
<evidence type="ECO:0000256" key="12">
    <source>
        <dbReference type="ARBA" id="ARBA00023152"/>
    </source>
</evidence>
<dbReference type="SUPFAM" id="SSF53784">
    <property type="entry name" value="Phosphofructokinase"/>
    <property type="match status" value="1"/>
</dbReference>
<dbReference type="Gene3D" id="3.40.50.460">
    <property type="entry name" value="Phosphofructokinase domain"/>
    <property type="match status" value="1"/>
</dbReference>
<dbReference type="PANTHER" id="PTHR45770">
    <property type="entry name" value="ATP-DEPENDENT 6-PHOSPHOFRUCTOKINASE 1"/>
    <property type="match status" value="1"/>
</dbReference>
<evidence type="ECO:0000256" key="8">
    <source>
        <dbReference type="ARBA" id="ARBA00022741"/>
    </source>
</evidence>
<dbReference type="NCBIfam" id="NF005301">
    <property type="entry name" value="PRK06830.1"/>
    <property type="match status" value="1"/>
</dbReference>
<dbReference type="FunFam" id="3.40.50.460:FF:000018">
    <property type="entry name" value="Phosphofructokinase"/>
    <property type="match status" value="1"/>
</dbReference>
<dbReference type="InterPro" id="IPR050929">
    <property type="entry name" value="PFKA"/>
</dbReference>
<accession>A0A834LST5</accession>
<evidence type="ECO:0000256" key="1">
    <source>
        <dbReference type="ARBA" id="ARBA00001946"/>
    </source>
</evidence>
<evidence type="ECO:0000256" key="2">
    <source>
        <dbReference type="ARBA" id="ARBA00002659"/>
    </source>
</evidence>